<evidence type="ECO:0000256" key="5">
    <source>
        <dbReference type="ARBA" id="ARBA00022679"/>
    </source>
</evidence>
<evidence type="ECO:0000313" key="14">
    <source>
        <dbReference type="Proteomes" id="UP000093962"/>
    </source>
</evidence>
<evidence type="ECO:0000256" key="9">
    <source>
        <dbReference type="ARBA" id="ARBA00023012"/>
    </source>
</evidence>
<keyword evidence="6 10" id="KW-0812">Transmembrane</keyword>
<dbReference type="InterPro" id="IPR003660">
    <property type="entry name" value="HAMP_dom"/>
</dbReference>
<dbReference type="Gene3D" id="3.30.565.10">
    <property type="entry name" value="Histidine kinase-like ATPase, C-terminal domain"/>
    <property type="match status" value="1"/>
</dbReference>
<keyword evidence="4" id="KW-0597">Phosphoprotein</keyword>
<dbReference type="Pfam" id="PF05227">
    <property type="entry name" value="CHASE3"/>
    <property type="match status" value="1"/>
</dbReference>
<dbReference type="CDD" id="cd06225">
    <property type="entry name" value="HAMP"/>
    <property type="match status" value="1"/>
</dbReference>
<evidence type="ECO:0000256" key="3">
    <source>
        <dbReference type="ARBA" id="ARBA00012438"/>
    </source>
</evidence>
<dbReference type="SUPFAM" id="SSF158472">
    <property type="entry name" value="HAMP domain-like"/>
    <property type="match status" value="1"/>
</dbReference>
<keyword evidence="10" id="KW-0472">Membrane</keyword>
<dbReference type="InterPro" id="IPR036890">
    <property type="entry name" value="HATPase_C_sf"/>
</dbReference>
<dbReference type="InterPro" id="IPR005467">
    <property type="entry name" value="His_kinase_dom"/>
</dbReference>
<dbReference type="SUPFAM" id="SSF55874">
    <property type="entry name" value="ATPase domain of HSP90 chaperone/DNA topoisomerase II/histidine kinase"/>
    <property type="match status" value="1"/>
</dbReference>
<dbReference type="RefSeq" id="WP_064860864.1">
    <property type="nucleotide sequence ID" value="NZ_LZSF01000277.1"/>
</dbReference>
<dbReference type="InterPro" id="IPR003661">
    <property type="entry name" value="HisK_dim/P_dom"/>
</dbReference>
<evidence type="ECO:0000256" key="7">
    <source>
        <dbReference type="ARBA" id="ARBA00022777"/>
    </source>
</evidence>
<keyword evidence="5" id="KW-0808">Transferase</keyword>
<dbReference type="GO" id="GO:0005886">
    <property type="term" value="C:plasma membrane"/>
    <property type="evidence" value="ECO:0007669"/>
    <property type="project" value="UniProtKB-SubCell"/>
</dbReference>
<dbReference type="InterPro" id="IPR052162">
    <property type="entry name" value="Sensor_kinase/Photoreceptor"/>
</dbReference>
<comment type="subcellular location">
    <subcellularLocation>
        <location evidence="2">Cell membrane</location>
    </subcellularLocation>
</comment>
<dbReference type="InterPro" id="IPR004358">
    <property type="entry name" value="Sig_transdc_His_kin-like_C"/>
</dbReference>
<dbReference type="SUPFAM" id="SSF47384">
    <property type="entry name" value="Homodimeric domain of signal transducing histidine kinase"/>
    <property type="match status" value="1"/>
</dbReference>
<dbReference type="EMBL" id="LZSF01000277">
    <property type="protein sequence ID" value="OBA77527.1"/>
    <property type="molecule type" value="Genomic_DNA"/>
</dbReference>
<feature type="domain" description="Histidine kinase" evidence="11">
    <location>
        <begin position="288"/>
        <end position="508"/>
    </location>
</feature>
<keyword evidence="9" id="KW-0902">Two-component regulatory system</keyword>
<dbReference type="CDD" id="cd00082">
    <property type="entry name" value="HisKA"/>
    <property type="match status" value="1"/>
</dbReference>
<evidence type="ECO:0000256" key="1">
    <source>
        <dbReference type="ARBA" id="ARBA00000085"/>
    </source>
</evidence>
<evidence type="ECO:0000259" key="11">
    <source>
        <dbReference type="PROSITE" id="PS50109"/>
    </source>
</evidence>
<dbReference type="Gene3D" id="1.10.287.130">
    <property type="match status" value="1"/>
</dbReference>
<dbReference type="PANTHER" id="PTHR43304:SF1">
    <property type="entry name" value="PAC DOMAIN-CONTAINING PROTEIN"/>
    <property type="match status" value="1"/>
</dbReference>
<dbReference type="InterPro" id="IPR003594">
    <property type="entry name" value="HATPase_dom"/>
</dbReference>
<reference evidence="13 14" key="1">
    <citation type="submission" date="2016-06" db="EMBL/GenBank/DDBJ databases">
        <authorList>
            <person name="Kjaerup R.B."/>
            <person name="Dalgaard T.S."/>
            <person name="Juul-Madsen H.R."/>
        </authorList>
    </citation>
    <scope>NUCLEOTIDE SEQUENCE [LARGE SCALE GENOMIC DNA]</scope>
    <source>
        <strain evidence="13 14">1199456.5</strain>
    </source>
</reference>
<dbReference type="SMART" id="SM00304">
    <property type="entry name" value="HAMP"/>
    <property type="match status" value="1"/>
</dbReference>
<dbReference type="Gene3D" id="6.10.340.10">
    <property type="match status" value="1"/>
</dbReference>
<accession>A0A1A0LWP3</accession>
<dbReference type="SMART" id="SM00388">
    <property type="entry name" value="HisKA"/>
    <property type="match status" value="1"/>
</dbReference>
<sequence>MKLTVQGWQNLVLSAMGVVVLSGAVGGALLMNRTDTVSSELIEHLQPARVAAYRLQAGLRDQETAVRGYASAADSQFLSPYEDGQHAETAAAQKIRTLLGGRDDLIADLDAIERAAGTWRTTYAQPLIASVVVGHPAVVDSRTNEDGKKEFDNLRTLFDAQNRHLEQARDADTARLASIRQWRDRVLATMVGAFVVMAVVLAMLVRSSVTRPLGALAAACRRITQGNFDERIVPQGPTDIRAIAVDVEEMRQRIVEELEASQFARLALDEQAEELRRSNAELEQFAYVASHDLQEPLRKVASFCQLLEKRYGDQLDERGVEYINFAVDGAKRMQVLINDLLTFSRVGRLNARNTEVDLGEAVASALQNLATSIAESGAEVVLPPAGLPRVDGDPTLFTMLWQNLIGNAVKFRREGQTPRIVIDCTMGTGENADDWVFTVTDNGIGIAEEFVDKVFVIFQRLHGRDAYSGTGIGLALCKKIVEHHGGTIGIDTSYTGGTRFVFTLPATPTTEPNVIASEQPEGSHP</sequence>
<evidence type="ECO:0000259" key="12">
    <source>
        <dbReference type="PROSITE" id="PS50885"/>
    </source>
</evidence>
<keyword evidence="8 10" id="KW-1133">Transmembrane helix</keyword>
<dbReference type="SMART" id="SM00387">
    <property type="entry name" value="HATPase_c"/>
    <property type="match status" value="1"/>
</dbReference>
<keyword evidence="7 13" id="KW-0418">Kinase</keyword>
<dbReference type="GO" id="GO:0000155">
    <property type="term" value="F:phosphorelay sensor kinase activity"/>
    <property type="evidence" value="ECO:0007669"/>
    <property type="project" value="InterPro"/>
</dbReference>
<protein>
    <recommendedName>
        <fullName evidence="3">histidine kinase</fullName>
        <ecNumber evidence="3">2.7.13.3</ecNumber>
    </recommendedName>
</protein>
<organism evidence="13 14">
    <name type="scientific">Mycolicibacterium mucogenicum</name>
    <name type="common">Mycobacterium mucogenicum</name>
    <dbReference type="NCBI Taxonomy" id="56689"/>
    <lineage>
        <taxon>Bacteria</taxon>
        <taxon>Bacillati</taxon>
        <taxon>Actinomycetota</taxon>
        <taxon>Actinomycetes</taxon>
        <taxon>Mycobacteriales</taxon>
        <taxon>Mycobacteriaceae</taxon>
        <taxon>Mycolicibacterium</taxon>
    </lineage>
</organism>
<evidence type="ECO:0000256" key="10">
    <source>
        <dbReference type="SAM" id="Phobius"/>
    </source>
</evidence>
<dbReference type="AlphaFoldDB" id="A0A1A0LWP3"/>
<proteinExistence type="predicted"/>
<evidence type="ECO:0000256" key="6">
    <source>
        <dbReference type="ARBA" id="ARBA00022692"/>
    </source>
</evidence>
<evidence type="ECO:0000256" key="2">
    <source>
        <dbReference type="ARBA" id="ARBA00004236"/>
    </source>
</evidence>
<gene>
    <name evidence="13" type="ORF">A5642_05995</name>
</gene>
<comment type="caution">
    <text evidence="13">The sequence shown here is derived from an EMBL/GenBank/DDBJ whole genome shotgun (WGS) entry which is preliminary data.</text>
</comment>
<feature type="transmembrane region" description="Helical" evidence="10">
    <location>
        <begin position="12"/>
        <end position="31"/>
    </location>
</feature>
<dbReference type="PROSITE" id="PS50885">
    <property type="entry name" value="HAMP"/>
    <property type="match status" value="1"/>
</dbReference>
<dbReference type="InterPro" id="IPR036097">
    <property type="entry name" value="HisK_dim/P_sf"/>
</dbReference>
<dbReference type="Pfam" id="PF00672">
    <property type="entry name" value="HAMP"/>
    <property type="match status" value="1"/>
</dbReference>
<dbReference type="PANTHER" id="PTHR43304">
    <property type="entry name" value="PHYTOCHROME-LIKE PROTEIN CPH1"/>
    <property type="match status" value="1"/>
</dbReference>
<dbReference type="PROSITE" id="PS50109">
    <property type="entry name" value="HIS_KIN"/>
    <property type="match status" value="1"/>
</dbReference>
<evidence type="ECO:0000256" key="4">
    <source>
        <dbReference type="ARBA" id="ARBA00022553"/>
    </source>
</evidence>
<dbReference type="OrthoDB" id="9808408at2"/>
<dbReference type="Pfam" id="PF02518">
    <property type="entry name" value="HATPase_c"/>
    <property type="match status" value="1"/>
</dbReference>
<feature type="domain" description="HAMP" evidence="12">
    <location>
        <begin position="207"/>
        <end position="259"/>
    </location>
</feature>
<dbReference type="EC" id="2.7.13.3" evidence="3"/>
<feature type="transmembrane region" description="Helical" evidence="10">
    <location>
        <begin position="186"/>
        <end position="205"/>
    </location>
</feature>
<dbReference type="Proteomes" id="UP000093962">
    <property type="component" value="Unassembled WGS sequence"/>
</dbReference>
<evidence type="ECO:0000313" key="13">
    <source>
        <dbReference type="EMBL" id="OBA77527.1"/>
    </source>
</evidence>
<dbReference type="PRINTS" id="PR00344">
    <property type="entry name" value="BCTRLSENSOR"/>
</dbReference>
<comment type="catalytic activity">
    <reaction evidence="1">
        <text>ATP + protein L-histidine = ADP + protein N-phospho-L-histidine.</text>
        <dbReference type="EC" id="2.7.13.3"/>
    </reaction>
</comment>
<dbReference type="Pfam" id="PF00512">
    <property type="entry name" value="HisKA"/>
    <property type="match status" value="1"/>
</dbReference>
<evidence type="ECO:0000256" key="8">
    <source>
        <dbReference type="ARBA" id="ARBA00022989"/>
    </source>
</evidence>
<dbReference type="InterPro" id="IPR007891">
    <property type="entry name" value="CHASE3"/>
</dbReference>
<name>A0A1A0LWP3_MYCMU</name>